<dbReference type="Proteomes" id="UP000246005">
    <property type="component" value="Unassembled WGS sequence"/>
</dbReference>
<organism evidence="2 3">
    <name type="scientific">Lentzea atacamensis</name>
    <dbReference type="NCBI Taxonomy" id="531938"/>
    <lineage>
        <taxon>Bacteria</taxon>
        <taxon>Bacillati</taxon>
        <taxon>Actinomycetota</taxon>
        <taxon>Actinomycetes</taxon>
        <taxon>Pseudonocardiales</taxon>
        <taxon>Pseudonocardiaceae</taxon>
        <taxon>Lentzea</taxon>
    </lineage>
</organism>
<dbReference type="AlphaFoldDB" id="A0A316IGZ9"/>
<feature type="domain" description="SMODS-associated and fused to various effectors" evidence="1">
    <location>
        <begin position="175"/>
        <end position="357"/>
    </location>
</feature>
<proteinExistence type="predicted"/>
<comment type="caution">
    <text evidence="2">The sequence shown here is derived from an EMBL/GenBank/DDBJ whole genome shotgun (WGS) entry which is preliminary data.</text>
</comment>
<name>A0A316IGZ9_9PSEU</name>
<accession>A0A316IGZ9</accession>
<reference evidence="2 3" key="1">
    <citation type="submission" date="2018-05" db="EMBL/GenBank/DDBJ databases">
        <title>Genomic Encyclopedia of Type Strains, Phase IV (KMG-IV): sequencing the most valuable type-strain genomes for metagenomic binning, comparative biology and taxonomic classification.</title>
        <authorList>
            <person name="Goeker M."/>
        </authorList>
    </citation>
    <scope>NUCLEOTIDE SEQUENCE [LARGE SCALE GENOMIC DNA]</scope>
    <source>
        <strain evidence="2 3">DSM 45480</strain>
    </source>
</reference>
<evidence type="ECO:0000313" key="3">
    <source>
        <dbReference type="Proteomes" id="UP000246005"/>
    </source>
</evidence>
<dbReference type="EMBL" id="QGHB01000002">
    <property type="protein sequence ID" value="PWK89498.1"/>
    <property type="molecule type" value="Genomic_DNA"/>
</dbReference>
<dbReference type="InterPro" id="IPR040836">
    <property type="entry name" value="SAVED"/>
</dbReference>
<evidence type="ECO:0000259" key="1">
    <source>
        <dbReference type="Pfam" id="PF18145"/>
    </source>
</evidence>
<gene>
    <name evidence="2" type="ORF">C8D88_102772</name>
</gene>
<sequence>MCNRYLVDEEFTGQNVMVGQLAHIVGWSPSPGSPRGSDPLDVDQRNLADNLMLLCHDQHKVIDDKSLWDTYDTETLRSMKRKHEQRIRRVTALKEERKTTVLRVVGNLHGRPVELDDTRVITALLERDRFPDWTLRGADEFEVDLRAIPGEDPGTPHYWAAARAHLEDRLGYLRTQVRKGQVTHLSVFALARIPVLILLGTMLDETLPTELYPKRRDGSEGWGWSTDAAKAGFTFNQVRAGADNTQVAVMLSVSGTVDRTRLAGAISNSCTLYELTPEDVTPAPALISTASTLDRFSQTWRALLATIEIEHPGARNIAVFPAVPAAAAVSMGRHLMRVAHPPLRIFDRVQGFDTYQFTTSTASADEQKGDTR</sequence>
<dbReference type="NCBIfam" id="NF033611">
    <property type="entry name" value="SAVED"/>
    <property type="match status" value="1"/>
</dbReference>
<protein>
    <recommendedName>
        <fullName evidence="1">SMODS-associated and fused to various effectors domain-containing protein</fullName>
    </recommendedName>
</protein>
<dbReference type="Pfam" id="PF18145">
    <property type="entry name" value="SAVED"/>
    <property type="match status" value="1"/>
</dbReference>
<evidence type="ECO:0000313" key="2">
    <source>
        <dbReference type="EMBL" id="PWK89498.1"/>
    </source>
</evidence>